<reference evidence="5" key="1">
    <citation type="submission" date="2016-10" db="EMBL/GenBank/DDBJ databases">
        <authorList>
            <person name="Varghese N."/>
            <person name="Submissions S."/>
        </authorList>
    </citation>
    <scope>NUCLEOTIDE SEQUENCE [LARGE SCALE GENOMIC DNA]</scope>
    <source>
        <strain evidence="5">CGMCC 1.6294</strain>
    </source>
</reference>
<keyword evidence="5" id="KW-1185">Reference proteome</keyword>
<gene>
    <name evidence="4" type="ORF">SAMN04488073_0668</name>
</gene>
<dbReference type="Gene3D" id="1.10.287.110">
    <property type="entry name" value="DnaJ domain"/>
    <property type="match status" value="1"/>
</dbReference>
<dbReference type="Pfam" id="PF12339">
    <property type="entry name" value="DNAJ_related"/>
    <property type="match status" value="1"/>
</dbReference>
<dbReference type="InterPro" id="IPR021059">
    <property type="entry name" value="DnaJ-related_N"/>
</dbReference>
<evidence type="ECO:0000313" key="5">
    <source>
        <dbReference type="Proteomes" id="UP000199290"/>
    </source>
</evidence>
<dbReference type="PROSITE" id="PS50076">
    <property type="entry name" value="DNAJ_2"/>
    <property type="match status" value="1"/>
</dbReference>
<dbReference type="InterPro" id="IPR001623">
    <property type="entry name" value="DnaJ_domain"/>
</dbReference>
<evidence type="ECO:0000313" key="4">
    <source>
        <dbReference type="EMBL" id="SFR40876.1"/>
    </source>
</evidence>
<feature type="domain" description="J" evidence="3">
    <location>
        <begin position="167"/>
        <end position="221"/>
    </location>
</feature>
<evidence type="ECO:0000256" key="1">
    <source>
        <dbReference type="ARBA" id="ARBA00023186"/>
    </source>
</evidence>
<dbReference type="RefSeq" id="WP_091986026.1">
    <property type="nucleotide sequence ID" value="NZ_FOYV01000001.1"/>
</dbReference>
<dbReference type="EMBL" id="FOYV01000001">
    <property type="protein sequence ID" value="SFR40876.1"/>
    <property type="molecule type" value="Genomic_DNA"/>
</dbReference>
<name>A0A1I6GFA6_9GAMM</name>
<dbReference type="OrthoDB" id="581986at2"/>
<evidence type="ECO:0000256" key="2">
    <source>
        <dbReference type="SAM" id="MobiDB-lite"/>
    </source>
</evidence>
<dbReference type="SMART" id="SM00271">
    <property type="entry name" value="DnaJ"/>
    <property type="match status" value="1"/>
</dbReference>
<accession>A0A1I6GFA6</accession>
<keyword evidence="1" id="KW-0143">Chaperone</keyword>
<dbReference type="AlphaFoldDB" id="A0A1I6GFA6"/>
<sequence>MKPMTKPAPNQISAGPGPAATDHHLEQQIAHLLVAVEHELRATPSGISELSLIKALQRPPWELLGEVVFNEPERLYPVHFLLFHVLYRLRDQMSEGGESVHISPLNIRLERQSVVGGGGPPGDVDSLREFYLDLSQYRLPEEAIHQMMDDFWAGVPGQCPAPSETRAAAEILGFESVPADFPTVKQRFRRAVMHAHPDRGGNTETIQHLNQAFAVLKAHFRNGA</sequence>
<proteinExistence type="predicted"/>
<evidence type="ECO:0000259" key="3">
    <source>
        <dbReference type="PROSITE" id="PS50076"/>
    </source>
</evidence>
<feature type="region of interest" description="Disordered" evidence="2">
    <location>
        <begin position="1"/>
        <end position="21"/>
    </location>
</feature>
<dbReference type="Proteomes" id="UP000199290">
    <property type="component" value="Unassembled WGS sequence"/>
</dbReference>
<organism evidence="4 5">
    <name type="scientific">Marinobacter gudaonensis</name>
    <dbReference type="NCBI Taxonomy" id="375760"/>
    <lineage>
        <taxon>Bacteria</taxon>
        <taxon>Pseudomonadati</taxon>
        <taxon>Pseudomonadota</taxon>
        <taxon>Gammaproteobacteria</taxon>
        <taxon>Pseudomonadales</taxon>
        <taxon>Marinobacteraceae</taxon>
        <taxon>Marinobacter</taxon>
    </lineage>
</organism>
<dbReference type="InterPro" id="IPR036869">
    <property type="entry name" value="J_dom_sf"/>
</dbReference>
<dbReference type="SUPFAM" id="SSF46565">
    <property type="entry name" value="Chaperone J-domain"/>
    <property type="match status" value="1"/>
</dbReference>
<protein>
    <submittedName>
        <fullName evidence="4">DNA-J related protein</fullName>
    </submittedName>
</protein>
<dbReference type="STRING" id="375760.SAMN04488073_0668"/>